<dbReference type="CDD" id="cd06445">
    <property type="entry name" value="ATase"/>
    <property type="match status" value="1"/>
</dbReference>
<evidence type="ECO:0000259" key="10">
    <source>
        <dbReference type="Pfam" id="PF01035"/>
    </source>
</evidence>
<dbReference type="HAMAP" id="MF_00772">
    <property type="entry name" value="OGT"/>
    <property type="match status" value="1"/>
</dbReference>
<evidence type="ECO:0000256" key="5">
    <source>
        <dbReference type="ARBA" id="ARBA00022679"/>
    </source>
</evidence>
<evidence type="ECO:0000256" key="4">
    <source>
        <dbReference type="ARBA" id="ARBA00022603"/>
    </source>
</evidence>
<protein>
    <recommendedName>
        <fullName evidence="9">Methylated-DNA--protein-cysteine methyltransferase</fullName>
        <ecNumber evidence="9">2.1.1.63</ecNumber>
    </recommendedName>
    <alternativeName>
        <fullName evidence="9">6-O-methylguanine-DNA methyltransferase</fullName>
        <shortName evidence="9">MGMT</shortName>
    </alternativeName>
    <alternativeName>
        <fullName evidence="9">O-6-methylguanine-DNA-alkyltransferase</fullName>
    </alternativeName>
</protein>
<dbReference type="SUPFAM" id="SSF46767">
    <property type="entry name" value="Methylated DNA-protein cysteine methyltransferase, C-terminal domain"/>
    <property type="match status" value="1"/>
</dbReference>
<dbReference type="InterPro" id="IPR001497">
    <property type="entry name" value="MethylDNA_cys_MeTrfase_AS"/>
</dbReference>
<dbReference type="GO" id="GO:0005737">
    <property type="term" value="C:cytoplasm"/>
    <property type="evidence" value="ECO:0007669"/>
    <property type="project" value="UniProtKB-SubCell"/>
</dbReference>
<evidence type="ECO:0000256" key="8">
    <source>
        <dbReference type="ARBA" id="ARBA00049348"/>
    </source>
</evidence>
<dbReference type="RefSeq" id="WP_421755815.1">
    <property type="nucleotide sequence ID" value="NZ_CACRTO010000048.1"/>
</dbReference>
<dbReference type="PANTHER" id="PTHR10815">
    <property type="entry name" value="METHYLATED-DNA--PROTEIN-CYSTEINE METHYLTRANSFERASE"/>
    <property type="match status" value="1"/>
</dbReference>
<dbReference type="InterPro" id="IPR023546">
    <property type="entry name" value="MGMT"/>
</dbReference>
<evidence type="ECO:0000259" key="11">
    <source>
        <dbReference type="Pfam" id="PF02870"/>
    </source>
</evidence>
<dbReference type="NCBIfam" id="TIGR00589">
    <property type="entry name" value="ogt"/>
    <property type="match status" value="1"/>
</dbReference>
<feature type="domain" description="Methylguanine DNA methyltransferase ribonuclease-like" evidence="11">
    <location>
        <begin position="9"/>
        <end position="84"/>
    </location>
</feature>
<dbReference type="InterPro" id="IPR036388">
    <property type="entry name" value="WH-like_DNA-bd_sf"/>
</dbReference>
<evidence type="ECO:0000256" key="7">
    <source>
        <dbReference type="ARBA" id="ARBA00023204"/>
    </source>
</evidence>
<comment type="function">
    <text evidence="9">Involved in the cellular defense against the biological effects of O6-methylguanine (O6-MeG) and O4-methylthymine (O4-MeT) in DNA. Repairs the methylated nucleobase in DNA by stoichiometrically transferring the methyl group to a cysteine residue in the enzyme. This is a suicide reaction: the enzyme is irreversibly inactivated.</text>
</comment>
<accession>A0A6N3GKH2</accession>
<comment type="catalytic activity">
    <reaction evidence="8 9">
        <text>a 6-O-methyl-2'-deoxyguanosine in DNA + L-cysteinyl-[protein] = S-methyl-L-cysteinyl-[protein] + a 2'-deoxyguanosine in DNA</text>
        <dbReference type="Rhea" id="RHEA:24000"/>
        <dbReference type="Rhea" id="RHEA-COMP:10131"/>
        <dbReference type="Rhea" id="RHEA-COMP:10132"/>
        <dbReference type="Rhea" id="RHEA-COMP:11367"/>
        <dbReference type="Rhea" id="RHEA-COMP:11368"/>
        <dbReference type="ChEBI" id="CHEBI:29950"/>
        <dbReference type="ChEBI" id="CHEBI:82612"/>
        <dbReference type="ChEBI" id="CHEBI:85445"/>
        <dbReference type="ChEBI" id="CHEBI:85448"/>
        <dbReference type="EC" id="2.1.1.63"/>
    </reaction>
</comment>
<dbReference type="EC" id="2.1.1.63" evidence="9"/>
<sequence>MSKLMENLYYCELNTEIIGEIIIVKSENGLRKIEIIEGSFEKFKNYCESNEINLIESLEECRDVVNQINEYFNGERKTFDIKIDVSGTEFRQMVWKELMKIPYGESRSYSDIAKAIGKDKAVRAIGQANKSNPIPIIIPCHRVIGKNKKLIGYAGNHTDIQEKLLNFEKSNKEYINI</sequence>
<dbReference type="GO" id="GO:0006307">
    <property type="term" value="P:DNA alkylation repair"/>
    <property type="evidence" value="ECO:0007669"/>
    <property type="project" value="UniProtKB-UniRule"/>
</dbReference>
<proteinExistence type="inferred from homology"/>
<dbReference type="PROSITE" id="PS00374">
    <property type="entry name" value="MGMT"/>
    <property type="match status" value="1"/>
</dbReference>
<organism evidence="12">
    <name type="scientific">Clostridium tertium</name>
    <dbReference type="NCBI Taxonomy" id="1559"/>
    <lineage>
        <taxon>Bacteria</taxon>
        <taxon>Bacillati</taxon>
        <taxon>Bacillota</taxon>
        <taxon>Clostridia</taxon>
        <taxon>Eubacteriales</taxon>
        <taxon>Clostridiaceae</taxon>
        <taxon>Clostridium</taxon>
    </lineage>
</organism>
<dbReference type="Pfam" id="PF02870">
    <property type="entry name" value="Methyltransf_1N"/>
    <property type="match status" value="1"/>
</dbReference>
<dbReference type="Pfam" id="PF01035">
    <property type="entry name" value="DNA_binding_1"/>
    <property type="match status" value="1"/>
</dbReference>
<dbReference type="SUPFAM" id="SSF53155">
    <property type="entry name" value="Methylated DNA-protein cysteine methyltransferase domain"/>
    <property type="match status" value="1"/>
</dbReference>
<keyword evidence="6 9" id="KW-0227">DNA damage</keyword>
<dbReference type="InterPro" id="IPR036631">
    <property type="entry name" value="MGMT_N_sf"/>
</dbReference>
<evidence type="ECO:0000256" key="1">
    <source>
        <dbReference type="ARBA" id="ARBA00001286"/>
    </source>
</evidence>
<comment type="catalytic activity">
    <reaction evidence="1 9">
        <text>a 4-O-methyl-thymidine in DNA + L-cysteinyl-[protein] = a thymidine in DNA + S-methyl-L-cysteinyl-[protein]</text>
        <dbReference type="Rhea" id="RHEA:53428"/>
        <dbReference type="Rhea" id="RHEA-COMP:10131"/>
        <dbReference type="Rhea" id="RHEA-COMP:10132"/>
        <dbReference type="Rhea" id="RHEA-COMP:13555"/>
        <dbReference type="Rhea" id="RHEA-COMP:13556"/>
        <dbReference type="ChEBI" id="CHEBI:29950"/>
        <dbReference type="ChEBI" id="CHEBI:82612"/>
        <dbReference type="ChEBI" id="CHEBI:137386"/>
        <dbReference type="ChEBI" id="CHEBI:137387"/>
        <dbReference type="EC" id="2.1.1.63"/>
    </reaction>
</comment>
<keyword evidence="5 9" id="KW-0808">Transferase</keyword>
<dbReference type="GO" id="GO:0032259">
    <property type="term" value="P:methylation"/>
    <property type="evidence" value="ECO:0007669"/>
    <property type="project" value="UniProtKB-KW"/>
</dbReference>
<reference evidence="12" key="1">
    <citation type="submission" date="2019-11" db="EMBL/GenBank/DDBJ databases">
        <authorList>
            <person name="Feng L."/>
        </authorList>
    </citation>
    <scope>NUCLEOTIDE SEQUENCE</scope>
    <source>
        <strain evidence="12">CTertiumLFYP3</strain>
    </source>
</reference>
<evidence type="ECO:0000256" key="9">
    <source>
        <dbReference type="HAMAP-Rule" id="MF_00772"/>
    </source>
</evidence>
<dbReference type="InterPro" id="IPR014048">
    <property type="entry name" value="MethylDNA_cys_MeTrfase_DNA-bd"/>
</dbReference>
<keyword evidence="7 9" id="KW-0234">DNA repair</keyword>
<dbReference type="InterPro" id="IPR008332">
    <property type="entry name" value="MethylG_MeTrfase_N"/>
</dbReference>
<comment type="similarity">
    <text evidence="2 9">Belongs to the MGMT family.</text>
</comment>
<gene>
    <name evidence="12" type="primary">ogt</name>
    <name evidence="12" type="ORF">CTLFYP3_03264</name>
</gene>
<keyword evidence="4 9" id="KW-0489">Methyltransferase</keyword>
<keyword evidence="3 9" id="KW-0963">Cytoplasm</keyword>
<evidence type="ECO:0000256" key="3">
    <source>
        <dbReference type="ARBA" id="ARBA00022490"/>
    </source>
</evidence>
<evidence type="ECO:0000256" key="6">
    <source>
        <dbReference type="ARBA" id="ARBA00022763"/>
    </source>
</evidence>
<dbReference type="FunFam" id="1.10.10.10:FF:000214">
    <property type="entry name" value="Methylated-DNA--protein-cysteine methyltransferase"/>
    <property type="match status" value="1"/>
</dbReference>
<feature type="domain" description="Methylated-DNA-[protein]-cysteine S-methyltransferase DNA binding" evidence="10">
    <location>
        <begin position="89"/>
        <end position="169"/>
    </location>
</feature>
<dbReference type="PANTHER" id="PTHR10815:SF5">
    <property type="entry name" value="METHYLATED-DNA--PROTEIN-CYSTEINE METHYLTRANSFERASE"/>
    <property type="match status" value="1"/>
</dbReference>
<comment type="miscellaneous">
    <text evidence="9">This enzyme catalyzes only one turnover and therefore is not strictly catalytic. According to one definition, an enzyme is a biocatalyst that acts repeatedly and over many reaction cycles.</text>
</comment>
<feature type="active site" description="Nucleophile; methyl group acceptor" evidence="9">
    <location>
        <position position="140"/>
    </location>
</feature>
<evidence type="ECO:0000256" key="2">
    <source>
        <dbReference type="ARBA" id="ARBA00008711"/>
    </source>
</evidence>
<evidence type="ECO:0000313" key="12">
    <source>
        <dbReference type="EMBL" id="VYU64179.1"/>
    </source>
</evidence>
<dbReference type="GO" id="GO:0003908">
    <property type="term" value="F:methylated-DNA-[protein]-cysteine S-methyltransferase activity"/>
    <property type="evidence" value="ECO:0007669"/>
    <property type="project" value="UniProtKB-UniRule"/>
</dbReference>
<comment type="subcellular location">
    <subcellularLocation>
        <location evidence="9">Cytoplasm</location>
    </subcellularLocation>
</comment>
<dbReference type="Gene3D" id="1.10.10.10">
    <property type="entry name" value="Winged helix-like DNA-binding domain superfamily/Winged helix DNA-binding domain"/>
    <property type="match status" value="1"/>
</dbReference>
<dbReference type="Gene3D" id="3.30.160.70">
    <property type="entry name" value="Methylated DNA-protein cysteine methyltransferase domain"/>
    <property type="match status" value="1"/>
</dbReference>
<dbReference type="EMBL" id="CACRTO010000048">
    <property type="protein sequence ID" value="VYU64179.1"/>
    <property type="molecule type" value="Genomic_DNA"/>
</dbReference>
<dbReference type="InterPro" id="IPR036217">
    <property type="entry name" value="MethylDNA_cys_MeTrfase_DNAb"/>
</dbReference>
<name>A0A6N3GKH2_9CLOT</name>
<dbReference type="AlphaFoldDB" id="A0A6N3GKH2"/>